<protein>
    <submittedName>
        <fullName evidence="8">ABC transporter substrate-binding protein</fullName>
    </submittedName>
</protein>
<sequence length="323" mass="35567">MRAIVLGLFLSLAGIGAARAEPIVIHDDSGHDVTLASPPQRIASLYDVDVTIPLIELGVMPIASHGRLDRHGNPYMRSSALLTGVDFDNSDIAFIGATDIDLEALAALKPDLIITALSRPTPIEQLRKIAPTIVINADLGAPHIYRLLAAATGREQQLKRLERRYGEQIALLKTQLHPQDYSVSVFQPLRGKLDVYHSYRAIGQVLRDAGFRFPKLIDSVPEGQSRVVSAEYLPDLDADVIFDPYRADRPGGAKAEIRAMEKMVPGFCRFLSACRAGHYLLIPRDEAISNSYAALFDMVTTIRTAFERPASDRTQNKRSNSLN</sequence>
<dbReference type="InterPro" id="IPR002491">
    <property type="entry name" value="ABC_transptr_periplasmic_BD"/>
</dbReference>
<dbReference type="PROSITE" id="PS50983">
    <property type="entry name" value="FE_B12_PBP"/>
    <property type="match status" value="1"/>
</dbReference>
<evidence type="ECO:0000256" key="1">
    <source>
        <dbReference type="ARBA" id="ARBA00004196"/>
    </source>
</evidence>
<dbReference type="Proteomes" id="UP000664122">
    <property type="component" value="Unassembled WGS sequence"/>
</dbReference>
<name>A0A939JT94_9HYPH</name>
<keyword evidence="5 6" id="KW-0732">Signal</keyword>
<dbReference type="GO" id="GO:0030288">
    <property type="term" value="C:outer membrane-bounded periplasmic space"/>
    <property type="evidence" value="ECO:0007669"/>
    <property type="project" value="TreeGrafter"/>
</dbReference>
<accession>A0A939JT94</accession>
<dbReference type="SUPFAM" id="SSF53807">
    <property type="entry name" value="Helical backbone' metal receptor"/>
    <property type="match status" value="1"/>
</dbReference>
<organism evidence="8 9">
    <name type="scientific">Jiella flava</name>
    <dbReference type="NCBI Taxonomy" id="2816857"/>
    <lineage>
        <taxon>Bacteria</taxon>
        <taxon>Pseudomonadati</taxon>
        <taxon>Pseudomonadota</taxon>
        <taxon>Alphaproteobacteria</taxon>
        <taxon>Hyphomicrobiales</taxon>
        <taxon>Aurantimonadaceae</taxon>
        <taxon>Jiella</taxon>
    </lineage>
</organism>
<evidence type="ECO:0000256" key="4">
    <source>
        <dbReference type="ARBA" id="ARBA00022496"/>
    </source>
</evidence>
<proteinExistence type="inferred from homology"/>
<reference evidence="8" key="1">
    <citation type="submission" date="2021-03" db="EMBL/GenBank/DDBJ databases">
        <title>Whole genome sequence of Jiella sp. CQZ9-1.</title>
        <authorList>
            <person name="Tuo L."/>
        </authorList>
    </citation>
    <scope>NUCLEOTIDE SEQUENCE</scope>
    <source>
        <strain evidence="8">CQZ9-1</strain>
    </source>
</reference>
<dbReference type="AlphaFoldDB" id="A0A939JT94"/>
<dbReference type="PANTHER" id="PTHR30532">
    <property type="entry name" value="IRON III DICITRATE-BINDING PERIPLASMIC PROTEIN"/>
    <property type="match status" value="1"/>
</dbReference>
<evidence type="ECO:0000256" key="3">
    <source>
        <dbReference type="ARBA" id="ARBA00022448"/>
    </source>
</evidence>
<evidence type="ECO:0000256" key="2">
    <source>
        <dbReference type="ARBA" id="ARBA00008814"/>
    </source>
</evidence>
<dbReference type="Pfam" id="PF01497">
    <property type="entry name" value="Peripla_BP_2"/>
    <property type="match status" value="1"/>
</dbReference>
<evidence type="ECO:0000259" key="7">
    <source>
        <dbReference type="PROSITE" id="PS50983"/>
    </source>
</evidence>
<evidence type="ECO:0000313" key="9">
    <source>
        <dbReference type="Proteomes" id="UP000664122"/>
    </source>
</evidence>
<evidence type="ECO:0000256" key="5">
    <source>
        <dbReference type="ARBA" id="ARBA00022729"/>
    </source>
</evidence>
<keyword evidence="4" id="KW-0410">Iron transport</keyword>
<comment type="caution">
    <text evidence="8">The sequence shown here is derived from an EMBL/GenBank/DDBJ whole genome shotgun (WGS) entry which is preliminary data.</text>
</comment>
<feature type="domain" description="Fe/B12 periplasmic-binding" evidence="7">
    <location>
        <begin position="42"/>
        <end position="310"/>
    </location>
</feature>
<comment type="similarity">
    <text evidence="2">Belongs to the bacterial solute-binding protein 8 family.</text>
</comment>
<gene>
    <name evidence="8" type="ORF">J1C48_04850</name>
</gene>
<dbReference type="Gene3D" id="3.40.50.1980">
    <property type="entry name" value="Nitrogenase molybdenum iron protein domain"/>
    <property type="match status" value="2"/>
</dbReference>
<keyword evidence="4" id="KW-0408">Iron</keyword>
<evidence type="ECO:0000256" key="6">
    <source>
        <dbReference type="SAM" id="SignalP"/>
    </source>
</evidence>
<keyword evidence="4" id="KW-0406">Ion transport</keyword>
<dbReference type="PANTHER" id="PTHR30532:SF1">
    <property type="entry name" value="IRON(3+)-HYDROXAMATE-BINDING PROTEIN FHUD"/>
    <property type="match status" value="1"/>
</dbReference>
<dbReference type="EMBL" id="JAFMPP010000003">
    <property type="protein sequence ID" value="MBO0661895.1"/>
    <property type="molecule type" value="Genomic_DNA"/>
</dbReference>
<keyword evidence="3" id="KW-0813">Transport</keyword>
<dbReference type="RefSeq" id="WP_207256670.1">
    <property type="nucleotide sequence ID" value="NZ_JAFMPP010000003.1"/>
</dbReference>
<evidence type="ECO:0000313" key="8">
    <source>
        <dbReference type="EMBL" id="MBO0661895.1"/>
    </source>
</evidence>
<feature type="signal peptide" evidence="6">
    <location>
        <begin position="1"/>
        <end position="20"/>
    </location>
</feature>
<comment type="subcellular location">
    <subcellularLocation>
        <location evidence="1">Cell envelope</location>
    </subcellularLocation>
</comment>
<feature type="chain" id="PRO_5038080773" evidence="6">
    <location>
        <begin position="21"/>
        <end position="323"/>
    </location>
</feature>
<keyword evidence="9" id="KW-1185">Reference proteome</keyword>
<dbReference type="GO" id="GO:1901678">
    <property type="term" value="P:iron coordination entity transport"/>
    <property type="evidence" value="ECO:0007669"/>
    <property type="project" value="UniProtKB-ARBA"/>
</dbReference>
<dbReference type="InterPro" id="IPR051313">
    <property type="entry name" value="Bact_iron-sidero_bind"/>
</dbReference>